<gene>
    <name evidence="1" type="ORF">B1B_18560</name>
</gene>
<reference evidence="1" key="2">
    <citation type="journal article" date="2014" name="ISME J.">
        <title>Microbial stratification in low pH oxic and suboxic macroscopic growths along an acid mine drainage.</title>
        <authorList>
            <person name="Mendez-Garcia C."/>
            <person name="Mesa V."/>
            <person name="Sprenger R.R."/>
            <person name="Richter M."/>
            <person name="Diez M.S."/>
            <person name="Solano J."/>
            <person name="Bargiela R."/>
            <person name="Golyshina O.V."/>
            <person name="Manteca A."/>
            <person name="Ramos J.L."/>
            <person name="Gallego J.R."/>
            <person name="Llorente I."/>
            <person name="Martins Dos Santos V.A."/>
            <person name="Jensen O.N."/>
            <person name="Pelaez A.I."/>
            <person name="Sanchez J."/>
            <person name="Ferrer M."/>
        </authorList>
    </citation>
    <scope>NUCLEOTIDE SEQUENCE</scope>
</reference>
<feature type="non-terminal residue" evidence="1">
    <location>
        <position position="82"/>
    </location>
</feature>
<comment type="caution">
    <text evidence="1">The sequence shown here is derived from an EMBL/GenBank/DDBJ whole genome shotgun (WGS) entry which is preliminary data.</text>
</comment>
<sequence>MKSIDLLLYLQRNGVTVFTTGDIAKIIGKRIEYARKIVSEIPGVTMAEKGLYYTEQANIYEIASNFVMFSYVSCLSALRYYD</sequence>
<dbReference type="AlphaFoldDB" id="T0ZK09"/>
<evidence type="ECO:0000313" key="1">
    <source>
        <dbReference type="EMBL" id="EQD30135.1"/>
    </source>
</evidence>
<name>T0ZK09_9ZZZZ</name>
<accession>T0ZK09</accession>
<proteinExistence type="predicted"/>
<reference evidence="1" key="1">
    <citation type="submission" date="2013-08" db="EMBL/GenBank/DDBJ databases">
        <authorList>
            <person name="Mendez C."/>
            <person name="Richter M."/>
            <person name="Ferrer M."/>
            <person name="Sanchez J."/>
        </authorList>
    </citation>
    <scope>NUCLEOTIDE SEQUENCE</scope>
</reference>
<organism evidence="1">
    <name type="scientific">mine drainage metagenome</name>
    <dbReference type="NCBI Taxonomy" id="410659"/>
    <lineage>
        <taxon>unclassified sequences</taxon>
        <taxon>metagenomes</taxon>
        <taxon>ecological metagenomes</taxon>
    </lineage>
</organism>
<protein>
    <submittedName>
        <fullName evidence="1">Uncharacterized protein</fullName>
    </submittedName>
</protein>
<dbReference type="EMBL" id="AUZY01012421">
    <property type="protein sequence ID" value="EQD30135.1"/>
    <property type="molecule type" value="Genomic_DNA"/>
</dbReference>